<dbReference type="InterPro" id="IPR000731">
    <property type="entry name" value="SSD"/>
</dbReference>
<dbReference type="PANTHER" id="PTHR32063:SF0">
    <property type="entry name" value="SWARMING MOTILITY PROTEIN SWRC"/>
    <property type="match status" value="1"/>
</dbReference>
<dbReference type="PRINTS" id="PR00702">
    <property type="entry name" value="ACRIFLAVINRP"/>
</dbReference>
<gene>
    <name evidence="3" type="ORF">CTT34_13945</name>
</gene>
<keyword evidence="1" id="KW-0812">Transmembrane</keyword>
<organism evidence="3 4">
    <name type="scientific">Vreelandella aquamarina</name>
    <dbReference type="NCBI Taxonomy" id="77097"/>
    <lineage>
        <taxon>Bacteria</taxon>
        <taxon>Pseudomonadati</taxon>
        <taxon>Pseudomonadota</taxon>
        <taxon>Gammaproteobacteria</taxon>
        <taxon>Oceanospirillales</taxon>
        <taxon>Halomonadaceae</taxon>
        <taxon>Vreelandella</taxon>
    </lineage>
</organism>
<keyword evidence="1" id="KW-1133">Transmembrane helix</keyword>
<dbReference type="Gene3D" id="3.30.70.1430">
    <property type="entry name" value="Multidrug efflux transporter AcrB pore domain"/>
    <property type="match status" value="2"/>
</dbReference>
<keyword evidence="1" id="KW-0472">Membrane</keyword>
<dbReference type="GO" id="GO:0042910">
    <property type="term" value="F:xenobiotic transmembrane transporter activity"/>
    <property type="evidence" value="ECO:0007669"/>
    <property type="project" value="TreeGrafter"/>
</dbReference>
<dbReference type="Pfam" id="PF00873">
    <property type="entry name" value="ACR_tran"/>
    <property type="match status" value="1"/>
</dbReference>
<dbReference type="InterPro" id="IPR027463">
    <property type="entry name" value="AcrB_DN_DC_subdom"/>
</dbReference>
<dbReference type="AlphaFoldDB" id="A0A857GND1"/>
<evidence type="ECO:0000259" key="2">
    <source>
        <dbReference type="PROSITE" id="PS50156"/>
    </source>
</evidence>
<dbReference type="SUPFAM" id="SSF82714">
    <property type="entry name" value="Multidrug efflux transporter AcrB TolC docking domain, DN and DC subdomains"/>
    <property type="match status" value="2"/>
</dbReference>
<reference evidence="3 4" key="1">
    <citation type="submission" date="2017-10" db="EMBL/GenBank/DDBJ databases">
        <title>Coral associated bacteria.</title>
        <authorList>
            <person name="Wang X."/>
        </authorList>
    </citation>
    <scope>NUCLEOTIDE SEQUENCE [LARGE SCALE GENOMIC DNA]</scope>
    <source>
        <strain evidence="3 4">SCSIO 43005</strain>
    </source>
</reference>
<name>A0A857GND1_9GAMM</name>
<dbReference type="EMBL" id="CP024621">
    <property type="protein sequence ID" value="QHD50705.1"/>
    <property type="molecule type" value="Genomic_DNA"/>
</dbReference>
<feature type="transmembrane region" description="Helical" evidence="1">
    <location>
        <begin position="363"/>
        <end position="383"/>
    </location>
</feature>
<dbReference type="Gene3D" id="3.30.70.1320">
    <property type="entry name" value="Multidrug efflux transporter AcrB pore domain like"/>
    <property type="match status" value="1"/>
</dbReference>
<feature type="transmembrane region" description="Helical" evidence="1">
    <location>
        <begin position="434"/>
        <end position="454"/>
    </location>
</feature>
<feature type="transmembrane region" description="Helical" evidence="1">
    <location>
        <begin position="935"/>
        <end position="956"/>
    </location>
</feature>
<feature type="transmembrane region" description="Helical" evidence="1">
    <location>
        <begin position="868"/>
        <end position="887"/>
    </location>
</feature>
<evidence type="ECO:0000313" key="4">
    <source>
        <dbReference type="Proteomes" id="UP000463949"/>
    </source>
</evidence>
<sequence length="1052" mass="113634">MFAALLRQQTLVTVIALIFLLLGIAATLRIPVQMIPDIEARTITVETRWAGATPQDIEKEILVEQEQYLRNVPNLTRMTAVAESGSAEIELEFPFSVDMTAALIQVNNALSQVSSYPNNVDQPRVVSAAFSTDAFLRFHVGTLPGNPNALDIQLMSDFIEDRVRPRLEGIEGVSEVGVNGGAQRQLQILVDPAALAQRGISLLELREAITQRNRDISGGELDAGKRRYLVRTLGRFDSAEALAELVVARVGDSIVRLADVADVRQGQSRLNQLSFYNGEAGIGMDLRRESGANVIDIKYAVQDELAAINETILRPAGMEIVLTADDVRYVEASVRNVWSNLLLGAAFATLVMYLFLRSARATFIGVIGIPFCTIAAFLGLMLTGRTINVISMAGIAFAIGMSVDNSIVVLENIERYRRQGLDRIESALRGVQEVWPATLASTATTILVFLPILFIEEEAGQLYSDVAIAVSAAIFASMLVAVTLVPSLCSRFSFSMHHASKPDDAQAPGDERPSRLGALLERLIATPLRRGVILVLTLLISGWTILALTPPAEYLPEGEEPKTFARMSPPPGYSLQEMASIAEQVEAYFLPHVQAEPDAFLAGDTEVPPLAYMNMRVAPTQLFIVAEAVDSSHIEALMEALTNYYERFPGMRAFASKGSIISSNDGGTRSINLDVAGPDLATVYGAANTLYREAQTQFGNPRIQSQPSSLSLDQPLIQIRPDWARVAELGISAEAVGFSVSALGEGAYVDDFFLDDEKIDIYLYGPQASLPLDQLPNLPLHTPDGYTLPLSAVARIDETMDTSVIRRVNGNRTVTLNVIPPASIALEAGVEQAEAMLERLRQEGVLPSTVDVSISGASDQLNATREALTGNFLIAIVIVYLLLVAIFSHWGYPLLILTSIPLGVVGGIMGLAAMNGVGSLLPLIGVAPLSQPFDMITMLGFLILMGTVVNNPILVVDQARRRLHDKTLSVQEAVSQAVQTRLRPIAITTLTTLCGLSPLVFLPGEGTELYRGVGAIVLFGLLGAAVVTVTFLPALMISVLKITERRSARSQA</sequence>
<dbReference type="PROSITE" id="PS50156">
    <property type="entry name" value="SSD"/>
    <property type="match status" value="1"/>
</dbReference>
<dbReference type="Gene3D" id="1.20.1640.10">
    <property type="entry name" value="Multidrug efflux transporter AcrB transmembrane domain"/>
    <property type="match status" value="2"/>
</dbReference>
<feature type="transmembrane region" description="Helical" evidence="1">
    <location>
        <begin position="531"/>
        <end position="549"/>
    </location>
</feature>
<accession>A0A857GND1</accession>
<dbReference type="OrthoDB" id="9757904at2"/>
<feature type="transmembrane region" description="Helical" evidence="1">
    <location>
        <begin position="1016"/>
        <end position="1040"/>
    </location>
</feature>
<protein>
    <submittedName>
        <fullName evidence="3">Acriflavin resistance protein</fullName>
    </submittedName>
</protein>
<dbReference type="InterPro" id="IPR001036">
    <property type="entry name" value="Acrflvin-R"/>
</dbReference>
<dbReference type="GO" id="GO:0005886">
    <property type="term" value="C:plasma membrane"/>
    <property type="evidence" value="ECO:0007669"/>
    <property type="project" value="TreeGrafter"/>
</dbReference>
<evidence type="ECO:0000313" key="3">
    <source>
        <dbReference type="EMBL" id="QHD50705.1"/>
    </source>
</evidence>
<dbReference type="SUPFAM" id="SSF82866">
    <property type="entry name" value="Multidrug efflux transporter AcrB transmembrane domain"/>
    <property type="match status" value="2"/>
</dbReference>
<feature type="transmembrane region" description="Helical" evidence="1">
    <location>
        <begin position="337"/>
        <end position="356"/>
    </location>
</feature>
<dbReference type="KEGG" id="hmd:CTT34_13945"/>
<dbReference type="PANTHER" id="PTHR32063">
    <property type="match status" value="1"/>
</dbReference>
<evidence type="ECO:0000256" key="1">
    <source>
        <dbReference type="SAM" id="Phobius"/>
    </source>
</evidence>
<feature type="transmembrane region" description="Helical" evidence="1">
    <location>
        <begin position="466"/>
        <end position="489"/>
    </location>
</feature>
<feature type="transmembrane region" description="Helical" evidence="1">
    <location>
        <begin position="894"/>
        <end position="915"/>
    </location>
</feature>
<feature type="domain" description="SSD" evidence="2">
    <location>
        <begin position="870"/>
        <end position="1044"/>
    </location>
</feature>
<dbReference type="SUPFAM" id="SSF82693">
    <property type="entry name" value="Multidrug efflux transporter AcrB pore domain, PN1, PN2, PC1 and PC2 subdomains"/>
    <property type="match status" value="2"/>
</dbReference>
<feature type="transmembrane region" description="Helical" evidence="1">
    <location>
        <begin position="985"/>
        <end position="1004"/>
    </location>
</feature>
<proteinExistence type="predicted"/>
<dbReference type="Gene3D" id="3.30.2090.10">
    <property type="entry name" value="Multidrug efflux transporter AcrB TolC docking domain, DN and DC subdomains"/>
    <property type="match status" value="2"/>
</dbReference>
<dbReference type="Gene3D" id="3.30.70.1440">
    <property type="entry name" value="Multidrug efflux transporter AcrB pore domain"/>
    <property type="match status" value="1"/>
</dbReference>
<dbReference type="Proteomes" id="UP000463949">
    <property type="component" value="Chromosome"/>
</dbReference>
<dbReference type="RefSeq" id="WP_159342961.1">
    <property type="nucleotide sequence ID" value="NZ_CP024621.1"/>
</dbReference>